<dbReference type="VEuPathDB" id="VectorBase:AMEM006354"/>
<feature type="compositionally biased region" description="Pro residues" evidence="1">
    <location>
        <begin position="362"/>
        <end position="376"/>
    </location>
</feature>
<accession>A0A182UZK8</accession>
<evidence type="ECO:0000313" key="3">
    <source>
        <dbReference type="Proteomes" id="UP000075903"/>
    </source>
</evidence>
<keyword evidence="3" id="KW-1185">Reference proteome</keyword>
<feature type="region of interest" description="Disordered" evidence="1">
    <location>
        <begin position="350"/>
        <end position="376"/>
    </location>
</feature>
<feature type="compositionally biased region" description="Low complexity" evidence="1">
    <location>
        <begin position="350"/>
        <end position="361"/>
    </location>
</feature>
<reference evidence="2" key="1">
    <citation type="submission" date="2020-05" db="UniProtKB">
        <authorList>
            <consortium name="EnsemblMetazoa"/>
        </authorList>
    </citation>
    <scope>IDENTIFICATION</scope>
    <source>
        <strain evidence="2">MAF</strain>
    </source>
</reference>
<dbReference type="Proteomes" id="UP000075903">
    <property type="component" value="Unassembled WGS sequence"/>
</dbReference>
<dbReference type="EnsemblMetazoa" id="AMEM006354-RA">
    <property type="protein sequence ID" value="AMEM006354-PA"/>
    <property type="gene ID" value="AMEM006354"/>
</dbReference>
<evidence type="ECO:0000256" key="1">
    <source>
        <dbReference type="SAM" id="MobiDB-lite"/>
    </source>
</evidence>
<evidence type="ECO:0000313" key="2">
    <source>
        <dbReference type="EnsemblMetazoa" id="AMEM006354-PA"/>
    </source>
</evidence>
<name>A0A182UZK8_ANOME</name>
<sequence length="376" mass="40828">MAGELLQHLGQDGSLVEVKKIDRLLVGRKMAARYQQRGSLQVRLIVDFGNGITEPPVVHRLAALRIVRLEKVLRTDRPIPNVPLYARKQFLQPIVPPGRIQTGMESETLTQQGGQRYGTNLGTIHLGQVGVYDFRWHCRIILLPVECTVVRIQIANQPIDLVDKCFVVEIMPIGREALYEQNGVRLGERYSQKVKHACRIPYRACPPVPGEVGDSSELPGPPPPPLVVRSSKCTTWLRSLRSSVGTITAVEAQRASLSVASGSKTSERGEVGSRNLPPLFMLLLALFSAIAASYSVPPSIRPSPALLMSSSSFDTFLHLVMCFSARAFSVSSSDSESESLSWSSASSCRSMSSVLPSCCSPPASPPAPPAAPPGIR</sequence>
<protein>
    <submittedName>
        <fullName evidence="2">Uncharacterized protein</fullName>
    </submittedName>
</protein>
<organism evidence="2 3">
    <name type="scientific">Anopheles merus</name>
    <name type="common">Mosquito</name>
    <dbReference type="NCBI Taxonomy" id="30066"/>
    <lineage>
        <taxon>Eukaryota</taxon>
        <taxon>Metazoa</taxon>
        <taxon>Ecdysozoa</taxon>
        <taxon>Arthropoda</taxon>
        <taxon>Hexapoda</taxon>
        <taxon>Insecta</taxon>
        <taxon>Pterygota</taxon>
        <taxon>Neoptera</taxon>
        <taxon>Endopterygota</taxon>
        <taxon>Diptera</taxon>
        <taxon>Nematocera</taxon>
        <taxon>Culicoidea</taxon>
        <taxon>Culicidae</taxon>
        <taxon>Anophelinae</taxon>
        <taxon>Anopheles</taxon>
    </lineage>
</organism>
<proteinExistence type="predicted"/>
<dbReference type="AlphaFoldDB" id="A0A182UZK8"/>